<dbReference type="Proteomes" id="UP000813385">
    <property type="component" value="Unassembled WGS sequence"/>
</dbReference>
<gene>
    <name evidence="2" type="ORF">B0T11DRAFT_324940</name>
</gene>
<proteinExistence type="predicted"/>
<protein>
    <submittedName>
        <fullName evidence="2">Uncharacterized protein</fullName>
    </submittedName>
</protein>
<accession>A0A8K0TWI2</accession>
<name>A0A8K0TWI2_9PEZI</name>
<feature type="compositionally biased region" description="Polar residues" evidence="1">
    <location>
        <begin position="174"/>
        <end position="188"/>
    </location>
</feature>
<comment type="caution">
    <text evidence="2">The sequence shown here is derived from an EMBL/GenBank/DDBJ whole genome shotgun (WGS) entry which is preliminary data.</text>
</comment>
<sequence>MARPRQPDFDLSFFSSSCAIASQLSITPTVDQNIVSILGISEDRPRLHARAVINTIAAVHDRSNGSALEYAAQLQALLDGNDSGYGGSSNDNNHAASLARDYATQPDIHNHSQASAIHQLWYDQHRSNLGRSVSRVVELLKELQEINTRWPAHYPSVLRIGSAPTLPSRPGMQHTYSVPSSLSSNKQTLPALPVPSRDQNKARSYHDLISISTEKGLK</sequence>
<evidence type="ECO:0000256" key="1">
    <source>
        <dbReference type="SAM" id="MobiDB-lite"/>
    </source>
</evidence>
<evidence type="ECO:0000313" key="2">
    <source>
        <dbReference type="EMBL" id="KAH7377111.1"/>
    </source>
</evidence>
<feature type="region of interest" description="Disordered" evidence="1">
    <location>
        <begin position="170"/>
        <end position="218"/>
    </location>
</feature>
<dbReference type="EMBL" id="JAGPXD010000001">
    <property type="protein sequence ID" value="KAH7377111.1"/>
    <property type="molecule type" value="Genomic_DNA"/>
</dbReference>
<dbReference type="AlphaFoldDB" id="A0A8K0TWI2"/>
<reference evidence="2" key="1">
    <citation type="journal article" date="2021" name="Nat. Commun.">
        <title>Genetic determinants of endophytism in the Arabidopsis root mycobiome.</title>
        <authorList>
            <person name="Mesny F."/>
            <person name="Miyauchi S."/>
            <person name="Thiergart T."/>
            <person name="Pickel B."/>
            <person name="Atanasova L."/>
            <person name="Karlsson M."/>
            <person name="Huettel B."/>
            <person name="Barry K.W."/>
            <person name="Haridas S."/>
            <person name="Chen C."/>
            <person name="Bauer D."/>
            <person name="Andreopoulos W."/>
            <person name="Pangilinan J."/>
            <person name="LaButti K."/>
            <person name="Riley R."/>
            <person name="Lipzen A."/>
            <person name="Clum A."/>
            <person name="Drula E."/>
            <person name="Henrissat B."/>
            <person name="Kohler A."/>
            <person name="Grigoriev I.V."/>
            <person name="Martin F.M."/>
            <person name="Hacquard S."/>
        </authorList>
    </citation>
    <scope>NUCLEOTIDE SEQUENCE</scope>
    <source>
        <strain evidence="2">MPI-CAGE-AT-0016</strain>
    </source>
</reference>
<keyword evidence="3" id="KW-1185">Reference proteome</keyword>
<dbReference type="OrthoDB" id="9984778at2759"/>
<evidence type="ECO:0000313" key="3">
    <source>
        <dbReference type="Proteomes" id="UP000813385"/>
    </source>
</evidence>
<organism evidence="2 3">
    <name type="scientific">Plectosphaerella cucumerina</name>
    <dbReference type="NCBI Taxonomy" id="40658"/>
    <lineage>
        <taxon>Eukaryota</taxon>
        <taxon>Fungi</taxon>
        <taxon>Dikarya</taxon>
        <taxon>Ascomycota</taxon>
        <taxon>Pezizomycotina</taxon>
        <taxon>Sordariomycetes</taxon>
        <taxon>Hypocreomycetidae</taxon>
        <taxon>Glomerellales</taxon>
        <taxon>Plectosphaerellaceae</taxon>
        <taxon>Plectosphaerella</taxon>
    </lineage>
</organism>